<dbReference type="EMBL" id="RDRA01000002">
    <property type="protein sequence ID" value="RXG99133.1"/>
    <property type="molecule type" value="Genomic_DNA"/>
</dbReference>
<evidence type="ECO:0000313" key="2">
    <source>
        <dbReference type="EMBL" id="RXG99133.1"/>
    </source>
</evidence>
<sequence>MQDSLSIKEQFTVGARIEVRPSAGPRLSGRTGTLIGAGYHPKSLRIILDGSKTPITLHFAYVAIVSE</sequence>
<dbReference type="Proteomes" id="UP000289946">
    <property type="component" value="Unassembled WGS sequence"/>
</dbReference>
<protein>
    <submittedName>
        <fullName evidence="1">Uncharacterized protein</fullName>
    </submittedName>
</protein>
<comment type="caution">
    <text evidence="1">The sequence shown here is derived from an EMBL/GenBank/DDBJ whole genome shotgun (WGS) entry which is preliminary data.</text>
</comment>
<organism evidence="1 4">
    <name type="scientific">Bradyrhizobium zhanjiangense</name>
    <dbReference type="NCBI Taxonomy" id="1325107"/>
    <lineage>
        <taxon>Bacteria</taxon>
        <taxon>Pseudomonadati</taxon>
        <taxon>Pseudomonadota</taxon>
        <taxon>Alphaproteobacteria</taxon>
        <taxon>Hyphomicrobiales</taxon>
        <taxon>Nitrobacteraceae</taxon>
        <taxon>Bradyrhizobium</taxon>
    </lineage>
</organism>
<evidence type="ECO:0000313" key="1">
    <source>
        <dbReference type="EMBL" id="RXG83794.1"/>
    </source>
</evidence>
<dbReference type="AlphaFoldDB" id="A0A4Q0Q6A8"/>
<name>A0A4Q0Q6A8_9BRAD</name>
<gene>
    <name evidence="1" type="ORF">EAS61_40930</name>
    <name evidence="2" type="ORF">EAS62_03435</name>
</gene>
<dbReference type="Proteomes" id="UP000290174">
    <property type="component" value="Unassembled WGS sequence"/>
</dbReference>
<dbReference type="EMBL" id="RKMK01000094">
    <property type="protein sequence ID" value="RXG83794.1"/>
    <property type="molecule type" value="Genomic_DNA"/>
</dbReference>
<evidence type="ECO:0000313" key="4">
    <source>
        <dbReference type="Proteomes" id="UP000290174"/>
    </source>
</evidence>
<accession>A0A4Q0Q6A8</accession>
<keyword evidence="3" id="KW-1185">Reference proteome</keyword>
<evidence type="ECO:0000313" key="3">
    <source>
        <dbReference type="Proteomes" id="UP000289946"/>
    </source>
</evidence>
<reference evidence="1 4" key="1">
    <citation type="submission" date="2018-11" db="EMBL/GenBank/DDBJ databases">
        <title>Bradyrhizobium sp. nov., isolated from effective nodules of peanut in China.</title>
        <authorList>
            <person name="Li Y."/>
        </authorList>
    </citation>
    <scope>NUCLEOTIDE SEQUENCE [LARGE SCALE GENOMIC DNA]</scope>
    <source>
        <strain evidence="1 4">CCBAU 51770</strain>
        <strain evidence="2 3">CCBAU 51781</strain>
    </source>
</reference>
<proteinExistence type="predicted"/>